<dbReference type="InterPro" id="IPR013088">
    <property type="entry name" value="Znf_NHR/GATA"/>
</dbReference>
<dbReference type="GO" id="GO:0000122">
    <property type="term" value="P:negative regulation of transcription by RNA polymerase II"/>
    <property type="evidence" value="ECO:0007669"/>
    <property type="project" value="TreeGrafter"/>
</dbReference>
<dbReference type="OMA" id="IVEMEQM"/>
<name>A0A553PU20_TIGCA</name>
<dbReference type="AlphaFoldDB" id="A0A553PU20"/>
<evidence type="ECO:0000256" key="9">
    <source>
        <dbReference type="SAM" id="MobiDB-lite"/>
    </source>
</evidence>
<evidence type="ECO:0000259" key="10">
    <source>
        <dbReference type="PROSITE" id="PS51030"/>
    </source>
</evidence>
<comment type="caution">
    <text evidence="11">The sequence shown here is derived from an EMBL/GenBank/DDBJ whole genome shotgun (WGS) entry which is preliminary data.</text>
</comment>
<reference evidence="11 12" key="1">
    <citation type="journal article" date="2018" name="Nat. Ecol. Evol.">
        <title>Genomic signatures of mitonuclear coevolution across populations of Tigriopus californicus.</title>
        <authorList>
            <person name="Barreto F.S."/>
            <person name="Watson E.T."/>
            <person name="Lima T.G."/>
            <person name="Willett C.S."/>
            <person name="Edmands S."/>
            <person name="Li W."/>
            <person name="Burton R.S."/>
        </authorList>
    </citation>
    <scope>NUCLEOTIDE SEQUENCE [LARGE SCALE GENOMIC DNA]</scope>
    <source>
        <strain evidence="11 12">San Diego</strain>
    </source>
</reference>
<dbReference type="Gene3D" id="3.30.50.10">
    <property type="entry name" value="Erythroid Transcription Factor GATA-1, subunit A"/>
    <property type="match status" value="1"/>
</dbReference>
<dbReference type="InterPro" id="IPR001628">
    <property type="entry name" value="Znf_hrmn_rcpt"/>
</dbReference>
<sequence length="154" mass="17354">MDQSTVGFEAKRSKICQICATVSENYHLNYGVPTCLSCRAFFRRTVQTKVESLECSKSGNCAMIPKSRKNCRKCRLERCYKAGMDPNLVMDEQAKRSRFRNVKSKKRLDSEQSGAEPVKNVASQSASIVPEHSAPPAWIHNEFENSGKPMESDE</sequence>
<evidence type="ECO:0000256" key="2">
    <source>
        <dbReference type="ARBA" id="ARBA00022771"/>
    </source>
</evidence>
<evidence type="ECO:0000313" key="11">
    <source>
        <dbReference type="EMBL" id="TRY81175.1"/>
    </source>
</evidence>
<dbReference type="Pfam" id="PF00105">
    <property type="entry name" value="zf-C4"/>
    <property type="match status" value="1"/>
</dbReference>
<dbReference type="SMART" id="SM00399">
    <property type="entry name" value="ZnF_C4"/>
    <property type="match status" value="1"/>
</dbReference>
<dbReference type="PRINTS" id="PR00047">
    <property type="entry name" value="STROIDFINGER"/>
</dbReference>
<keyword evidence="1" id="KW-0479">Metal-binding</keyword>
<dbReference type="SUPFAM" id="SSF57716">
    <property type="entry name" value="Glucocorticoid receptor-like (DNA-binding domain)"/>
    <property type="match status" value="1"/>
</dbReference>
<keyword evidence="2" id="KW-0863">Zinc-finger</keyword>
<dbReference type="PANTHER" id="PTHR24082">
    <property type="entry name" value="NUCLEAR HORMONE RECEPTOR"/>
    <property type="match status" value="1"/>
</dbReference>
<dbReference type="GO" id="GO:0004879">
    <property type="term" value="F:nuclear receptor activity"/>
    <property type="evidence" value="ECO:0007669"/>
    <property type="project" value="TreeGrafter"/>
</dbReference>
<keyword evidence="8" id="KW-0539">Nucleus</keyword>
<keyword evidence="5" id="KW-0238">DNA-binding</keyword>
<dbReference type="GO" id="GO:0030154">
    <property type="term" value="P:cell differentiation"/>
    <property type="evidence" value="ECO:0007669"/>
    <property type="project" value="TreeGrafter"/>
</dbReference>
<dbReference type="STRING" id="6832.A0A553PU20"/>
<dbReference type="GO" id="GO:0008270">
    <property type="term" value="F:zinc ion binding"/>
    <property type="evidence" value="ECO:0007669"/>
    <property type="project" value="UniProtKB-KW"/>
</dbReference>
<evidence type="ECO:0000256" key="4">
    <source>
        <dbReference type="ARBA" id="ARBA00023015"/>
    </source>
</evidence>
<keyword evidence="3" id="KW-0862">Zinc</keyword>
<evidence type="ECO:0000256" key="5">
    <source>
        <dbReference type="ARBA" id="ARBA00023125"/>
    </source>
</evidence>
<proteinExistence type="predicted"/>
<keyword evidence="7" id="KW-0675">Receptor</keyword>
<feature type="domain" description="Nuclear receptor" evidence="10">
    <location>
        <begin position="13"/>
        <end position="91"/>
    </location>
</feature>
<keyword evidence="12" id="KW-1185">Reference proteome</keyword>
<feature type="region of interest" description="Disordered" evidence="9">
    <location>
        <begin position="91"/>
        <end position="154"/>
    </location>
</feature>
<keyword evidence="4" id="KW-0805">Transcription regulation</keyword>
<organism evidence="11 12">
    <name type="scientific">Tigriopus californicus</name>
    <name type="common">Marine copepod</name>
    <dbReference type="NCBI Taxonomy" id="6832"/>
    <lineage>
        <taxon>Eukaryota</taxon>
        <taxon>Metazoa</taxon>
        <taxon>Ecdysozoa</taxon>
        <taxon>Arthropoda</taxon>
        <taxon>Crustacea</taxon>
        <taxon>Multicrustacea</taxon>
        <taxon>Hexanauplia</taxon>
        <taxon>Copepoda</taxon>
        <taxon>Harpacticoida</taxon>
        <taxon>Harpacticidae</taxon>
        <taxon>Tigriopus</taxon>
    </lineage>
</organism>
<dbReference type="PANTHER" id="PTHR24082:SF283">
    <property type="entry name" value="NUCLEAR HORMONE RECEPTOR HR96"/>
    <property type="match status" value="1"/>
</dbReference>
<dbReference type="GO" id="GO:0000978">
    <property type="term" value="F:RNA polymerase II cis-regulatory region sequence-specific DNA binding"/>
    <property type="evidence" value="ECO:0007669"/>
    <property type="project" value="TreeGrafter"/>
</dbReference>
<dbReference type="PROSITE" id="PS51030">
    <property type="entry name" value="NUCLEAR_REC_DBD_2"/>
    <property type="match status" value="1"/>
</dbReference>
<dbReference type="Proteomes" id="UP000318571">
    <property type="component" value="Chromosome 12"/>
</dbReference>
<dbReference type="OrthoDB" id="6159439at2759"/>
<dbReference type="InterPro" id="IPR050234">
    <property type="entry name" value="Nuclear_hormone_rcpt_NR1"/>
</dbReference>
<dbReference type="EMBL" id="VCGU01000001">
    <property type="protein sequence ID" value="TRY81175.1"/>
    <property type="molecule type" value="Genomic_DNA"/>
</dbReference>
<gene>
    <name evidence="11" type="ORF">TCAL_11844</name>
</gene>
<evidence type="ECO:0000256" key="7">
    <source>
        <dbReference type="ARBA" id="ARBA00023170"/>
    </source>
</evidence>
<protein>
    <recommendedName>
        <fullName evidence="10">Nuclear receptor domain-containing protein</fullName>
    </recommendedName>
</protein>
<dbReference type="GO" id="GO:0045944">
    <property type="term" value="P:positive regulation of transcription by RNA polymerase II"/>
    <property type="evidence" value="ECO:0007669"/>
    <property type="project" value="TreeGrafter"/>
</dbReference>
<evidence type="ECO:0000256" key="3">
    <source>
        <dbReference type="ARBA" id="ARBA00022833"/>
    </source>
</evidence>
<dbReference type="PROSITE" id="PS00031">
    <property type="entry name" value="NUCLEAR_REC_DBD_1"/>
    <property type="match status" value="1"/>
</dbReference>
<evidence type="ECO:0000313" key="12">
    <source>
        <dbReference type="Proteomes" id="UP000318571"/>
    </source>
</evidence>
<accession>A0A553PU20</accession>
<evidence type="ECO:0000256" key="6">
    <source>
        <dbReference type="ARBA" id="ARBA00023163"/>
    </source>
</evidence>
<keyword evidence="6" id="KW-0804">Transcription</keyword>
<evidence type="ECO:0000256" key="8">
    <source>
        <dbReference type="ARBA" id="ARBA00023242"/>
    </source>
</evidence>
<feature type="compositionally biased region" description="Basic residues" evidence="9">
    <location>
        <begin position="96"/>
        <end position="106"/>
    </location>
</feature>
<evidence type="ECO:0000256" key="1">
    <source>
        <dbReference type="ARBA" id="ARBA00022723"/>
    </source>
</evidence>